<reference evidence="2" key="1">
    <citation type="submission" date="2016-11" db="UniProtKB">
        <authorList>
            <consortium name="WormBaseParasite"/>
        </authorList>
    </citation>
    <scope>IDENTIFICATION</scope>
</reference>
<sequence>MPLGCRGTAAAGLPLVHWHHSEELDFFHRSSAAQLVCGMPISLMVPSQWCETRQAKRTVSTLRVLRSH</sequence>
<keyword evidence="1" id="KW-1185">Reference proteome</keyword>
<accession>A0A1I7X203</accession>
<evidence type="ECO:0000313" key="2">
    <source>
        <dbReference type="WBParaSite" id="Hba_11600"/>
    </source>
</evidence>
<dbReference type="Proteomes" id="UP000095283">
    <property type="component" value="Unplaced"/>
</dbReference>
<protein>
    <submittedName>
        <fullName evidence="2">Secreted protein</fullName>
    </submittedName>
</protein>
<name>A0A1I7X203_HETBA</name>
<evidence type="ECO:0000313" key="1">
    <source>
        <dbReference type="Proteomes" id="UP000095283"/>
    </source>
</evidence>
<organism evidence="1 2">
    <name type="scientific">Heterorhabditis bacteriophora</name>
    <name type="common">Entomopathogenic nematode worm</name>
    <dbReference type="NCBI Taxonomy" id="37862"/>
    <lineage>
        <taxon>Eukaryota</taxon>
        <taxon>Metazoa</taxon>
        <taxon>Ecdysozoa</taxon>
        <taxon>Nematoda</taxon>
        <taxon>Chromadorea</taxon>
        <taxon>Rhabditida</taxon>
        <taxon>Rhabditina</taxon>
        <taxon>Rhabditomorpha</taxon>
        <taxon>Strongyloidea</taxon>
        <taxon>Heterorhabditidae</taxon>
        <taxon>Heterorhabditis</taxon>
    </lineage>
</organism>
<dbReference type="WBParaSite" id="Hba_11600">
    <property type="protein sequence ID" value="Hba_11600"/>
    <property type="gene ID" value="Hba_11600"/>
</dbReference>
<dbReference type="AlphaFoldDB" id="A0A1I7X203"/>
<proteinExistence type="predicted"/>